<accession>A0ABN1ZPZ1</accession>
<feature type="transmembrane region" description="Helical" evidence="7">
    <location>
        <begin position="120"/>
        <end position="144"/>
    </location>
</feature>
<proteinExistence type="inferred from homology"/>
<dbReference type="PANTHER" id="PTHR43386:SF1">
    <property type="entry name" value="D,D-DIPEPTIDE TRANSPORT SYSTEM PERMEASE PROTEIN DDPC-RELATED"/>
    <property type="match status" value="1"/>
</dbReference>
<dbReference type="RefSeq" id="WP_344500447.1">
    <property type="nucleotide sequence ID" value="NZ_BAAAQD010000001.1"/>
</dbReference>
<keyword evidence="6 7" id="KW-0472">Membrane</keyword>
<dbReference type="Gene3D" id="1.10.3720.10">
    <property type="entry name" value="MetI-like"/>
    <property type="match status" value="1"/>
</dbReference>
<dbReference type="CDD" id="cd06261">
    <property type="entry name" value="TM_PBP2"/>
    <property type="match status" value="1"/>
</dbReference>
<sequence>MDPIVVAAEGPHPGPPTDRPSTATTAAAGRSPTRMALGRLRRDRVAMVCVGIVVLFVAVAVFAPVLAALEGQSPTALHQDLIDDYGFPTVGPSAEHWFGVEPRLGRDLFARWVYGARPSLLVAGAATLVATVVGLIAGMLAGFVGGWLDRIVSWLIDLVLSLPYLLFAIATPAVLLSVTGGAEAPPQQVARVRFISLIVVLSFFGWAGLARLVRGQVLSMRELDFVAAAAVLGLPTRTVLLRELLPNLVAPVVVSASLSLPGYIVAEAGLTFLGVGLTEPTPSWGVTVAAAQNYYRADPLYLWLPVLGITTLVLTLSLLGDAVRDAFDPKTHR</sequence>
<dbReference type="EMBL" id="BAAAQD010000001">
    <property type="protein sequence ID" value="GAA1501953.1"/>
    <property type="molecule type" value="Genomic_DNA"/>
</dbReference>
<feature type="transmembrane region" description="Helical" evidence="7">
    <location>
        <begin position="45"/>
        <end position="69"/>
    </location>
</feature>
<feature type="transmembrane region" description="Helical" evidence="7">
    <location>
        <begin position="244"/>
        <end position="266"/>
    </location>
</feature>
<dbReference type="Pfam" id="PF12911">
    <property type="entry name" value="OppC_N"/>
    <property type="match status" value="1"/>
</dbReference>
<feature type="transmembrane region" description="Helical" evidence="7">
    <location>
        <begin position="300"/>
        <end position="323"/>
    </location>
</feature>
<dbReference type="InterPro" id="IPR050366">
    <property type="entry name" value="BP-dependent_transpt_permease"/>
</dbReference>
<feature type="domain" description="ABC transmembrane type-1" evidence="9">
    <location>
        <begin position="116"/>
        <end position="320"/>
    </location>
</feature>
<keyword evidence="4 7" id="KW-0812">Transmembrane</keyword>
<keyword evidence="11" id="KW-1185">Reference proteome</keyword>
<evidence type="ECO:0000256" key="7">
    <source>
        <dbReference type="RuleBase" id="RU363032"/>
    </source>
</evidence>
<dbReference type="Pfam" id="PF00528">
    <property type="entry name" value="BPD_transp_1"/>
    <property type="match status" value="1"/>
</dbReference>
<dbReference type="InterPro" id="IPR035906">
    <property type="entry name" value="MetI-like_sf"/>
</dbReference>
<dbReference type="Proteomes" id="UP001501470">
    <property type="component" value="Unassembled WGS sequence"/>
</dbReference>
<gene>
    <name evidence="10" type="ORF">GCM10009827_012790</name>
</gene>
<comment type="subcellular location">
    <subcellularLocation>
        <location evidence="1 7">Cell membrane</location>
        <topology evidence="1 7">Multi-pass membrane protein</topology>
    </subcellularLocation>
</comment>
<evidence type="ECO:0000313" key="11">
    <source>
        <dbReference type="Proteomes" id="UP001501470"/>
    </source>
</evidence>
<keyword evidence="3" id="KW-1003">Cell membrane</keyword>
<evidence type="ECO:0000313" key="10">
    <source>
        <dbReference type="EMBL" id="GAA1501953.1"/>
    </source>
</evidence>
<keyword evidence="5 7" id="KW-1133">Transmembrane helix</keyword>
<evidence type="ECO:0000256" key="8">
    <source>
        <dbReference type="SAM" id="MobiDB-lite"/>
    </source>
</evidence>
<comment type="caution">
    <text evidence="10">The sequence shown here is derived from an EMBL/GenBank/DDBJ whole genome shotgun (WGS) entry which is preliminary data.</text>
</comment>
<comment type="similarity">
    <text evidence="7">Belongs to the binding-protein-dependent transport system permease family.</text>
</comment>
<evidence type="ECO:0000256" key="4">
    <source>
        <dbReference type="ARBA" id="ARBA00022692"/>
    </source>
</evidence>
<evidence type="ECO:0000256" key="1">
    <source>
        <dbReference type="ARBA" id="ARBA00004651"/>
    </source>
</evidence>
<dbReference type="PROSITE" id="PS50928">
    <property type="entry name" value="ABC_TM1"/>
    <property type="match status" value="1"/>
</dbReference>
<dbReference type="InterPro" id="IPR000515">
    <property type="entry name" value="MetI-like"/>
</dbReference>
<dbReference type="SUPFAM" id="SSF161098">
    <property type="entry name" value="MetI-like"/>
    <property type="match status" value="1"/>
</dbReference>
<feature type="transmembrane region" description="Helical" evidence="7">
    <location>
        <begin position="151"/>
        <end position="174"/>
    </location>
</feature>
<evidence type="ECO:0000259" key="9">
    <source>
        <dbReference type="PROSITE" id="PS50928"/>
    </source>
</evidence>
<evidence type="ECO:0000256" key="6">
    <source>
        <dbReference type="ARBA" id="ARBA00023136"/>
    </source>
</evidence>
<evidence type="ECO:0000256" key="2">
    <source>
        <dbReference type="ARBA" id="ARBA00022448"/>
    </source>
</evidence>
<feature type="region of interest" description="Disordered" evidence="8">
    <location>
        <begin position="8"/>
        <end position="30"/>
    </location>
</feature>
<protein>
    <submittedName>
        <fullName evidence="10">ABC transporter permease</fullName>
    </submittedName>
</protein>
<keyword evidence="2 7" id="KW-0813">Transport</keyword>
<organism evidence="10 11">
    <name type="scientific">Dactylosporangium maewongense</name>
    <dbReference type="NCBI Taxonomy" id="634393"/>
    <lineage>
        <taxon>Bacteria</taxon>
        <taxon>Bacillati</taxon>
        <taxon>Actinomycetota</taxon>
        <taxon>Actinomycetes</taxon>
        <taxon>Micromonosporales</taxon>
        <taxon>Micromonosporaceae</taxon>
        <taxon>Dactylosporangium</taxon>
    </lineage>
</organism>
<dbReference type="PANTHER" id="PTHR43386">
    <property type="entry name" value="OLIGOPEPTIDE TRANSPORT SYSTEM PERMEASE PROTEIN APPC"/>
    <property type="match status" value="1"/>
</dbReference>
<evidence type="ECO:0000256" key="5">
    <source>
        <dbReference type="ARBA" id="ARBA00022989"/>
    </source>
</evidence>
<reference evidence="10 11" key="1">
    <citation type="journal article" date="2019" name="Int. J. Syst. Evol. Microbiol.">
        <title>The Global Catalogue of Microorganisms (GCM) 10K type strain sequencing project: providing services to taxonomists for standard genome sequencing and annotation.</title>
        <authorList>
            <consortium name="The Broad Institute Genomics Platform"/>
            <consortium name="The Broad Institute Genome Sequencing Center for Infectious Disease"/>
            <person name="Wu L."/>
            <person name="Ma J."/>
        </authorList>
    </citation>
    <scope>NUCLEOTIDE SEQUENCE [LARGE SCALE GENOMIC DNA]</scope>
    <source>
        <strain evidence="10 11">JCM 15933</strain>
    </source>
</reference>
<name>A0ABN1ZPZ1_9ACTN</name>
<dbReference type="InterPro" id="IPR025966">
    <property type="entry name" value="OppC_N"/>
</dbReference>
<feature type="transmembrane region" description="Helical" evidence="7">
    <location>
        <begin position="194"/>
        <end position="213"/>
    </location>
</feature>
<evidence type="ECO:0000256" key="3">
    <source>
        <dbReference type="ARBA" id="ARBA00022475"/>
    </source>
</evidence>